<dbReference type="Proteomes" id="UP001595607">
    <property type="component" value="Unassembled WGS sequence"/>
</dbReference>
<comment type="similarity">
    <text evidence="1 3 4">Belongs to the Glu/Leu/Phe/Val dehydrogenases family.</text>
</comment>
<dbReference type="PANTHER" id="PTHR11606:SF13">
    <property type="entry name" value="GLUTAMATE DEHYDROGENASE 1, MITOCHONDRIAL"/>
    <property type="match status" value="1"/>
</dbReference>
<dbReference type="PROSITE" id="PS00074">
    <property type="entry name" value="GLFV_DEHYDROGENASE"/>
    <property type="match status" value="1"/>
</dbReference>
<dbReference type="PRINTS" id="PR00082">
    <property type="entry name" value="GLFDHDRGNASE"/>
</dbReference>
<dbReference type="Gene3D" id="3.40.50.10860">
    <property type="entry name" value="Leucine Dehydrogenase, chain A, domain 1"/>
    <property type="match status" value="1"/>
</dbReference>
<comment type="caution">
    <text evidence="6">The sequence shown here is derived from an EMBL/GenBank/DDBJ whole genome shotgun (WGS) entry which is preliminary data.</text>
</comment>
<protein>
    <recommendedName>
        <fullName evidence="3">Glutamate dehydrogenase</fullName>
    </recommendedName>
</protein>
<dbReference type="SUPFAM" id="SSF51735">
    <property type="entry name" value="NAD(P)-binding Rossmann-fold domains"/>
    <property type="match status" value="1"/>
</dbReference>
<dbReference type="RefSeq" id="WP_189576792.1">
    <property type="nucleotide sequence ID" value="NZ_BMXU01000002.1"/>
</dbReference>
<reference evidence="7" key="1">
    <citation type="journal article" date="2019" name="Int. J. Syst. Evol. Microbiol.">
        <title>The Global Catalogue of Microorganisms (GCM) 10K type strain sequencing project: providing services to taxonomists for standard genome sequencing and annotation.</title>
        <authorList>
            <consortium name="The Broad Institute Genomics Platform"/>
            <consortium name="The Broad Institute Genome Sequencing Center for Infectious Disease"/>
            <person name="Wu L."/>
            <person name="Ma J."/>
        </authorList>
    </citation>
    <scope>NUCLEOTIDE SEQUENCE [LARGE SCALE GENOMIC DNA]</scope>
    <source>
        <strain evidence="7">KCTC 22245</strain>
    </source>
</reference>
<evidence type="ECO:0000256" key="1">
    <source>
        <dbReference type="ARBA" id="ARBA00006382"/>
    </source>
</evidence>
<proteinExistence type="inferred from homology"/>
<dbReference type="CDD" id="cd01076">
    <property type="entry name" value="NAD_bind_1_Glu_DH"/>
    <property type="match status" value="1"/>
</dbReference>
<dbReference type="EMBL" id="JBHRVA010000003">
    <property type="protein sequence ID" value="MFC3303861.1"/>
    <property type="molecule type" value="Genomic_DNA"/>
</dbReference>
<dbReference type="SUPFAM" id="SSF53223">
    <property type="entry name" value="Aminoacid dehydrogenase-like, N-terminal domain"/>
    <property type="match status" value="1"/>
</dbReference>
<dbReference type="Gene3D" id="3.40.50.720">
    <property type="entry name" value="NAD(P)-binding Rossmann-like Domain"/>
    <property type="match status" value="1"/>
</dbReference>
<dbReference type="InterPro" id="IPR033922">
    <property type="entry name" value="NAD_bind_Glu_DH"/>
</dbReference>
<dbReference type="InterPro" id="IPR006095">
    <property type="entry name" value="Glu/Leu/Phe/Val/Trp_DH"/>
</dbReference>
<dbReference type="InterPro" id="IPR014362">
    <property type="entry name" value="Glu_DH"/>
</dbReference>
<dbReference type="InterPro" id="IPR006097">
    <property type="entry name" value="Glu/Leu/Phe/Val/Trp_DH_dimer"/>
</dbReference>
<evidence type="ECO:0000313" key="6">
    <source>
        <dbReference type="EMBL" id="MFC3303861.1"/>
    </source>
</evidence>
<dbReference type="SMART" id="SM00839">
    <property type="entry name" value="ELFV_dehydrog"/>
    <property type="match status" value="1"/>
</dbReference>
<dbReference type="InterPro" id="IPR006096">
    <property type="entry name" value="Glu/Leu/Phe/Val/Trp_DH_C"/>
</dbReference>
<gene>
    <name evidence="6" type="ORF">ACFONP_14105</name>
</gene>
<evidence type="ECO:0000313" key="7">
    <source>
        <dbReference type="Proteomes" id="UP001595607"/>
    </source>
</evidence>
<organism evidence="6 7">
    <name type="scientific">Parvularcula lutaonensis</name>
    <dbReference type="NCBI Taxonomy" id="491923"/>
    <lineage>
        <taxon>Bacteria</taxon>
        <taxon>Pseudomonadati</taxon>
        <taxon>Pseudomonadota</taxon>
        <taxon>Alphaproteobacteria</taxon>
        <taxon>Parvularculales</taxon>
        <taxon>Parvularculaceae</taxon>
        <taxon>Parvularcula</taxon>
    </lineage>
</organism>
<feature type="domain" description="Glutamate/phenylalanine/leucine/valine/L-tryptophan dehydrogenase C-terminal" evidence="5">
    <location>
        <begin position="191"/>
        <end position="473"/>
    </location>
</feature>
<sequence>MALDELERETTFRESVDIMFDRAAAHLDISEGLKHKIKVCNSVYAVRFGVRLRGDIHTFTGYRAVHSEHKEPVKGGIRYALSVDQDEVEALAALMTYKCALVQVPFGGSKGGLNINPKDWDEEELERITRRFTSELAKRDLIHPSQNVPAPDMGTGEREMAWMADQYRRLHPTDIDSLACVTGKPLSAGGIAGRVEATGRGVQFALHEFFRHDEDVREARMQGDLEGKRVIVQGLGNVGYHAAKFLSEEDGALIIGVAERDGGIYDEKGIDVEALRQFINKTGGVRGYPHGTCITDGTKLLEEDCDILIPAAVEGSIWRGNAPNVQAKLIIEAANGPITANADTILREKGVVIIPDMYANAGGVTVSYFEWVKNLSHIRFGRMQRREDEKQKMLLLQELEKMTGQKFSPEFVAKFGRGADEIDLVRSGLDDTMRLAYQTMREAWRSVDAIEDMRTAAYYVSLKDIAESYRSLGL</sequence>
<evidence type="ECO:0000256" key="2">
    <source>
        <dbReference type="ARBA" id="ARBA00023002"/>
    </source>
</evidence>
<dbReference type="InterPro" id="IPR033524">
    <property type="entry name" value="Glu/Leu/Phe/Val_DH_AS"/>
</dbReference>
<dbReference type="Pfam" id="PF00208">
    <property type="entry name" value="ELFV_dehydrog"/>
    <property type="match status" value="1"/>
</dbReference>
<dbReference type="InterPro" id="IPR036291">
    <property type="entry name" value="NAD(P)-bd_dom_sf"/>
</dbReference>
<dbReference type="PIRSF" id="PIRSF000185">
    <property type="entry name" value="Glu_DH"/>
    <property type="match status" value="1"/>
</dbReference>
<evidence type="ECO:0000256" key="4">
    <source>
        <dbReference type="RuleBase" id="RU004417"/>
    </source>
</evidence>
<dbReference type="Pfam" id="PF02812">
    <property type="entry name" value="ELFV_dehydrog_N"/>
    <property type="match status" value="1"/>
</dbReference>
<evidence type="ECO:0000256" key="3">
    <source>
        <dbReference type="PIRNR" id="PIRNR000185"/>
    </source>
</evidence>
<evidence type="ECO:0000259" key="5">
    <source>
        <dbReference type="SMART" id="SM00839"/>
    </source>
</evidence>
<dbReference type="InterPro" id="IPR046346">
    <property type="entry name" value="Aminoacid_DH-like_N_sf"/>
</dbReference>
<keyword evidence="7" id="KW-1185">Reference proteome</keyword>
<dbReference type="GO" id="GO:0016491">
    <property type="term" value="F:oxidoreductase activity"/>
    <property type="evidence" value="ECO:0007669"/>
    <property type="project" value="UniProtKB-KW"/>
</dbReference>
<name>A0ABV7MHX9_9PROT</name>
<dbReference type="PANTHER" id="PTHR11606">
    <property type="entry name" value="GLUTAMATE DEHYDROGENASE"/>
    <property type="match status" value="1"/>
</dbReference>
<keyword evidence="2 3" id="KW-0560">Oxidoreductase</keyword>
<accession>A0ABV7MHX9</accession>